<dbReference type="GO" id="GO:0016987">
    <property type="term" value="F:sigma factor activity"/>
    <property type="evidence" value="ECO:0007669"/>
    <property type="project" value="UniProtKB-KW"/>
</dbReference>
<organism evidence="5 6">
    <name type="scientific">Sphingobacterium psychroaquaticum</name>
    <dbReference type="NCBI Taxonomy" id="561061"/>
    <lineage>
        <taxon>Bacteria</taxon>
        <taxon>Pseudomonadati</taxon>
        <taxon>Bacteroidota</taxon>
        <taxon>Sphingobacteriia</taxon>
        <taxon>Sphingobacteriales</taxon>
        <taxon>Sphingobacteriaceae</taxon>
        <taxon>Sphingobacterium</taxon>
    </lineage>
</organism>
<dbReference type="InterPro" id="IPR036388">
    <property type="entry name" value="WH-like_DNA-bd_sf"/>
</dbReference>
<dbReference type="Gene3D" id="1.10.10.10">
    <property type="entry name" value="Winged helix-like DNA-binding domain superfamily/Winged helix DNA-binding domain"/>
    <property type="match status" value="1"/>
</dbReference>
<keyword evidence="2" id="KW-0805">Transcription regulation</keyword>
<dbReference type="PANTHER" id="PTHR43133:SF25">
    <property type="entry name" value="RNA POLYMERASE SIGMA FACTOR RFAY-RELATED"/>
    <property type="match status" value="1"/>
</dbReference>
<dbReference type="SUPFAM" id="SSF88946">
    <property type="entry name" value="Sigma2 domain of RNA polymerase sigma factors"/>
    <property type="match status" value="1"/>
</dbReference>
<dbReference type="SUPFAM" id="SSF88659">
    <property type="entry name" value="Sigma3 and sigma4 domains of RNA polymerase sigma factors"/>
    <property type="match status" value="1"/>
</dbReference>
<evidence type="ECO:0000256" key="4">
    <source>
        <dbReference type="ARBA" id="ARBA00023163"/>
    </source>
</evidence>
<evidence type="ECO:0000313" key="5">
    <source>
        <dbReference type="EMBL" id="SMG06998.1"/>
    </source>
</evidence>
<dbReference type="RefSeq" id="WP_085471147.1">
    <property type="nucleotide sequence ID" value="NZ_CP038029.1"/>
</dbReference>
<keyword evidence="3" id="KW-0731">Sigma factor</keyword>
<keyword evidence="4" id="KW-0804">Transcription</keyword>
<dbReference type="Gene3D" id="1.10.1740.10">
    <property type="match status" value="1"/>
</dbReference>
<name>A0A1X7HY93_9SPHI</name>
<dbReference type="Pfam" id="PF04542">
    <property type="entry name" value="Sigma70_r2"/>
    <property type="match status" value="1"/>
</dbReference>
<dbReference type="InterPro" id="IPR013324">
    <property type="entry name" value="RNA_pol_sigma_r3/r4-like"/>
</dbReference>
<dbReference type="GO" id="GO:0003677">
    <property type="term" value="F:DNA binding"/>
    <property type="evidence" value="ECO:0007669"/>
    <property type="project" value="InterPro"/>
</dbReference>
<dbReference type="GO" id="GO:0006352">
    <property type="term" value="P:DNA-templated transcription initiation"/>
    <property type="evidence" value="ECO:0007669"/>
    <property type="project" value="InterPro"/>
</dbReference>
<protein>
    <submittedName>
        <fullName evidence="5">RNA polymerase sigma-70 factor, ECF subfamily</fullName>
    </submittedName>
</protein>
<dbReference type="PANTHER" id="PTHR43133">
    <property type="entry name" value="RNA POLYMERASE ECF-TYPE SIGMA FACTO"/>
    <property type="match status" value="1"/>
</dbReference>
<evidence type="ECO:0000256" key="1">
    <source>
        <dbReference type="ARBA" id="ARBA00010641"/>
    </source>
</evidence>
<dbReference type="CDD" id="cd06171">
    <property type="entry name" value="Sigma70_r4"/>
    <property type="match status" value="1"/>
</dbReference>
<dbReference type="AlphaFoldDB" id="A0A1X7HY93"/>
<evidence type="ECO:0000256" key="2">
    <source>
        <dbReference type="ARBA" id="ARBA00023015"/>
    </source>
</evidence>
<dbReference type="InterPro" id="IPR014284">
    <property type="entry name" value="RNA_pol_sigma-70_dom"/>
</dbReference>
<gene>
    <name evidence="5" type="ORF">SAMN05660862_0240</name>
</gene>
<reference evidence="5 6" key="1">
    <citation type="submission" date="2017-04" db="EMBL/GenBank/DDBJ databases">
        <authorList>
            <person name="Afonso C.L."/>
            <person name="Miller P.J."/>
            <person name="Scott M.A."/>
            <person name="Spackman E."/>
            <person name="Goraichik I."/>
            <person name="Dimitrov K.M."/>
            <person name="Suarez D.L."/>
            <person name="Swayne D.E."/>
        </authorList>
    </citation>
    <scope>NUCLEOTIDE SEQUENCE [LARGE SCALE GENOMIC DNA]</scope>
    <source>
        <strain evidence="5 6">DSM 22418</strain>
    </source>
</reference>
<dbReference type="InterPro" id="IPR007627">
    <property type="entry name" value="RNA_pol_sigma70_r2"/>
</dbReference>
<accession>A0A1X7HY93</accession>
<dbReference type="EMBL" id="FXAU01000001">
    <property type="protein sequence ID" value="SMG06998.1"/>
    <property type="molecule type" value="Genomic_DNA"/>
</dbReference>
<dbReference type="NCBIfam" id="TIGR02937">
    <property type="entry name" value="sigma70-ECF"/>
    <property type="match status" value="1"/>
</dbReference>
<proteinExistence type="inferred from homology"/>
<dbReference type="InterPro" id="IPR013325">
    <property type="entry name" value="RNA_pol_sigma_r2"/>
</dbReference>
<evidence type="ECO:0000256" key="3">
    <source>
        <dbReference type="ARBA" id="ARBA00023082"/>
    </source>
</evidence>
<sequence>MNKTEFNTLVIQQSDSLKAYAKNFTRDQDDANDLVQDTLLKAVTYFTNFREGTNLKGWLYTIMKNTFINNYRRIIKTNSFITKEEEITSANLVVSATSNVGENRFVMDDINHALANLSEEYYIPFTMYFEGYKYHEISDHLNIPIGTVKTRIHVARKAMKKTLNAYQFGY</sequence>
<dbReference type="Proteomes" id="UP000192980">
    <property type="component" value="Unassembled WGS sequence"/>
</dbReference>
<dbReference type="OrthoDB" id="9803470at2"/>
<comment type="similarity">
    <text evidence="1">Belongs to the sigma-70 factor family. ECF subfamily.</text>
</comment>
<dbReference type="STRING" id="561061.SAMN05660862_0240"/>
<dbReference type="InterPro" id="IPR039425">
    <property type="entry name" value="RNA_pol_sigma-70-like"/>
</dbReference>
<dbReference type="InterPro" id="IPR013249">
    <property type="entry name" value="RNA_pol_sigma70_r4_t2"/>
</dbReference>
<evidence type="ECO:0000313" key="6">
    <source>
        <dbReference type="Proteomes" id="UP000192980"/>
    </source>
</evidence>
<dbReference type="Pfam" id="PF08281">
    <property type="entry name" value="Sigma70_r4_2"/>
    <property type="match status" value="1"/>
</dbReference>
<keyword evidence="6" id="KW-1185">Reference proteome</keyword>